<evidence type="ECO:0000313" key="2">
    <source>
        <dbReference type="EMBL" id="RCX30721.1"/>
    </source>
</evidence>
<feature type="transmembrane region" description="Helical" evidence="1">
    <location>
        <begin position="533"/>
        <end position="553"/>
    </location>
</feature>
<dbReference type="RefSeq" id="WP_114279706.1">
    <property type="nucleotide sequence ID" value="NZ_QPJY01000004.1"/>
</dbReference>
<dbReference type="GO" id="GO:0042910">
    <property type="term" value="F:xenobiotic transmembrane transporter activity"/>
    <property type="evidence" value="ECO:0007669"/>
    <property type="project" value="TreeGrafter"/>
</dbReference>
<accession>A0A369CB09</accession>
<dbReference type="Pfam" id="PF00873">
    <property type="entry name" value="ACR_tran"/>
    <property type="match status" value="1"/>
</dbReference>
<dbReference type="Gene3D" id="3.30.2090.10">
    <property type="entry name" value="Multidrug efflux transporter AcrB TolC docking domain, DN and DC subdomains"/>
    <property type="match status" value="2"/>
</dbReference>
<feature type="transmembrane region" description="Helical" evidence="1">
    <location>
        <begin position="862"/>
        <end position="882"/>
    </location>
</feature>
<keyword evidence="1" id="KW-0472">Membrane</keyword>
<dbReference type="SUPFAM" id="SSF82693">
    <property type="entry name" value="Multidrug efflux transporter AcrB pore domain, PN1, PN2, PC1 and PC2 subdomains"/>
    <property type="match status" value="2"/>
</dbReference>
<dbReference type="Gene3D" id="3.30.70.1430">
    <property type="entry name" value="Multidrug efflux transporter AcrB pore domain"/>
    <property type="match status" value="2"/>
</dbReference>
<feature type="transmembrane region" description="Helical" evidence="1">
    <location>
        <begin position="889"/>
        <end position="907"/>
    </location>
</feature>
<evidence type="ECO:0000313" key="3">
    <source>
        <dbReference type="Proteomes" id="UP000252707"/>
    </source>
</evidence>
<keyword evidence="1" id="KW-1133">Transmembrane helix</keyword>
<dbReference type="InterPro" id="IPR001036">
    <property type="entry name" value="Acrflvin-R"/>
</dbReference>
<feature type="transmembrane region" description="Helical" evidence="1">
    <location>
        <begin position="1005"/>
        <end position="1030"/>
    </location>
</feature>
<dbReference type="PANTHER" id="PTHR32063:SF0">
    <property type="entry name" value="SWARMING MOTILITY PROTEIN SWRC"/>
    <property type="match status" value="1"/>
</dbReference>
<dbReference type="SUPFAM" id="SSF82866">
    <property type="entry name" value="Multidrug efflux transporter AcrB transmembrane domain"/>
    <property type="match status" value="2"/>
</dbReference>
<proteinExistence type="predicted"/>
<dbReference type="Gene3D" id="3.30.70.1440">
    <property type="entry name" value="Multidrug efflux transporter AcrB pore domain"/>
    <property type="match status" value="1"/>
</dbReference>
<comment type="caution">
    <text evidence="2">The sequence shown here is derived from an EMBL/GenBank/DDBJ whole genome shotgun (WGS) entry which is preliminary data.</text>
</comment>
<keyword evidence="1" id="KW-0812">Transmembrane</keyword>
<dbReference type="OrthoDB" id="5287122at2"/>
<organism evidence="2 3">
    <name type="scientific">Thioalbus denitrificans</name>
    <dbReference type="NCBI Taxonomy" id="547122"/>
    <lineage>
        <taxon>Bacteria</taxon>
        <taxon>Pseudomonadati</taxon>
        <taxon>Pseudomonadota</taxon>
        <taxon>Gammaproteobacteria</taxon>
        <taxon>Chromatiales</taxon>
        <taxon>Ectothiorhodospiraceae</taxon>
        <taxon>Thioalbus</taxon>
    </lineage>
</organism>
<dbReference type="Gene3D" id="3.30.70.1320">
    <property type="entry name" value="Multidrug efflux transporter AcrB pore domain like"/>
    <property type="match status" value="1"/>
</dbReference>
<feature type="transmembrane region" description="Helical" evidence="1">
    <location>
        <begin position="913"/>
        <end position="934"/>
    </location>
</feature>
<dbReference type="EMBL" id="QPJY01000004">
    <property type="protein sequence ID" value="RCX30721.1"/>
    <property type="molecule type" value="Genomic_DNA"/>
</dbReference>
<feature type="transmembrane region" description="Helical" evidence="1">
    <location>
        <begin position="361"/>
        <end position="380"/>
    </location>
</feature>
<evidence type="ECO:0000256" key="1">
    <source>
        <dbReference type="SAM" id="Phobius"/>
    </source>
</evidence>
<dbReference type="SUPFAM" id="SSF82714">
    <property type="entry name" value="Multidrug efflux transporter AcrB TolC docking domain, DN and DC subdomains"/>
    <property type="match status" value="2"/>
</dbReference>
<feature type="transmembrane region" description="Helical" evidence="1">
    <location>
        <begin position="465"/>
        <end position="490"/>
    </location>
</feature>
<dbReference type="PANTHER" id="PTHR32063">
    <property type="match status" value="1"/>
</dbReference>
<feature type="transmembrane region" description="Helical" evidence="1">
    <location>
        <begin position="431"/>
        <end position="453"/>
    </location>
</feature>
<dbReference type="Proteomes" id="UP000252707">
    <property type="component" value="Unassembled WGS sequence"/>
</dbReference>
<dbReference type="GO" id="GO:0005886">
    <property type="term" value="C:plasma membrane"/>
    <property type="evidence" value="ECO:0007669"/>
    <property type="project" value="TreeGrafter"/>
</dbReference>
<dbReference type="Gene3D" id="1.20.1640.10">
    <property type="entry name" value="Multidrug efflux transporter AcrB transmembrane domain"/>
    <property type="match status" value="2"/>
</dbReference>
<dbReference type="PRINTS" id="PR00702">
    <property type="entry name" value="ACRIFLAVINRP"/>
</dbReference>
<feature type="transmembrane region" description="Helical" evidence="1">
    <location>
        <begin position="965"/>
        <end position="985"/>
    </location>
</feature>
<dbReference type="InterPro" id="IPR027463">
    <property type="entry name" value="AcrB_DN_DC_subdom"/>
</dbReference>
<feature type="transmembrane region" description="Helical" evidence="1">
    <location>
        <begin position="386"/>
        <end position="410"/>
    </location>
</feature>
<feature type="transmembrane region" description="Helical" evidence="1">
    <location>
        <begin position="339"/>
        <end position="356"/>
    </location>
</feature>
<keyword evidence="3" id="KW-1185">Reference proteome</keyword>
<reference evidence="2 3" key="1">
    <citation type="submission" date="2018-07" db="EMBL/GenBank/DDBJ databases">
        <title>Genomic Encyclopedia of Type Strains, Phase IV (KMG-IV): sequencing the most valuable type-strain genomes for metagenomic binning, comparative biology and taxonomic classification.</title>
        <authorList>
            <person name="Goeker M."/>
        </authorList>
    </citation>
    <scope>NUCLEOTIDE SEQUENCE [LARGE SCALE GENOMIC DNA]</scope>
    <source>
        <strain evidence="2 3">DSM 26407</strain>
    </source>
</reference>
<protein>
    <submittedName>
        <fullName evidence="2">Multidrug efflux pump</fullName>
    </submittedName>
</protein>
<gene>
    <name evidence="2" type="ORF">DFQ59_104157</name>
</gene>
<name>A0A369CB09_9GAMM</name>
<dbReference type="AlphaFoldDB" id="A0A369CB09"/>
<sequence>MREHTSLIDAAFHRSRTVLLTLALILASGTIAYLTIPKEAEPDVAIPIIYVSMSHEGISPADAERLLVRPMEKELQAIEGVKEMRSTAGEGHASVLLEFDAGFDSDQALQDVREKVDIAEAELPEETDKPSVNEVNVALFPVLVMTLSGDVPERTLLALARALKDRIEGLTEVLEVEIAGDREEAVEVIVDPLVLDSYRISYEELIRFIQRNNRLVAAGALDTGEGRFAVKVPGLFESAQDVLGLPVKVSGDRVVTFGDVTSVRRTFKDPAGFARVNGRPAISLEVSKRVGENIIETSEKVRALVAAEQSGWPAGVEVSYIQDKSQDVRTMLDDLQNNILSAVLLVMVVVVAALGLRTAGLVGLAIPGSFLAGILIIGALGLTINIVVLFSLIMAVGMLIDGAIVVTEFADRRMAEGEPRVRAYAQAARRMAWPITASTATTLAAFMPLLFWPGVVGEFMKYLPITLMATLGASLLMALVFIPTLGALVGRPSHEDETTRRRLAASESGDLHTMGGFTGLYVRLLERLLHHPVKVLAVALLLLLGVYSAYGLYGRGLEFFPDVEPERALVLVHARGNLSVYERDALVREVEARVLGMTGVETVYARSGLTLRGQDLAEDVIGTLQLEFTDWQTRPPARELMAEARRRTADLAGITVEVRKEESGPPVGKPVQLELSARDPALLPPAVEQARRGLESLGGFVDLEDSRPIPGIEWQVRVDRTQAGRFDADVTVVGNAVQLVTNGIKVASYRPDDADDEVDILVRLPGEKRGLDQLDQLRVETRYGQVPISNFVERRPAPKEGTLNRTDGRRILSVKADVPEGVLPDTQVRRIQAWLEEQADWNPLVEVAFKGEDEEQRESKVFLSQAFGVALFIMAIILVTQFNSFYQALLILSAVIFSTVGVLLGLLTTGQPFGIVMSGIGVIALAGIVVNNNIVLIDTYNVLRAEGREVLDAVLRTSAQRLRPVLLTTVTTILGLAPMVMRLNIDLFGREVVFDAPSTQWWSQLATAIAGGLTFATVLTLVLTPCLLVLGDRRRKHP</sequence>